<dbReference type="InParanoid" id="A0A4W3H2U8"/>
<dbReference type="GO" id="GO:0051225">
    <property type="term" value="P:spindle assembly"/>
    <property type="evidence" value="ECO:0007669"/>
    <property type="project" value="InterPro"/>
</dbReference>
<reference evidence="2" key="2">
    <citation type="journal article" date="2007" name="PLoS Biol.">
        <title>Survey sequencing and comparative analysis of the elephant shark (Callorhinchus milii) genome.</title>
        <authorList>
            <person name="Venkatesh B."/>
            <person name="Kirkness E.F."/>
            <person name="Loh Y.H."/>
            <person name="Halpern A.L."/>
            <person name="Lee A.P."/>
            <person name="Johnson J."/>
            <person name="Dandona N."/>
            <person name="Viswanathan L.D."/>
            <person name="Tay A."/>
            <person name="Venter J.C."/>
            <person name="Strausberg R.L."/>
            <person name="Brenner S."/>
        </authorList>
    </citation>
    <scope>NUCLEOTIDE SEQUENCE [LARGE SCALE GENOMIC DNA]</scope>
</reference>
<dbReference type="PANTHER" id="PTHR28588:SF1">
    <property type="entry name" value="HAUS AUGMIN-LIKE COMPLEX SUBUNIT 5"/>
    <property type="match status" value="1"/>
</dbReference>
<dbReference type="PANTHER" id="PTHR28588">
    <property type="entry name" value="HAUS AUGMIN-LIKE COMPLEX SUBUNIT 5"/>
    <property type="match status" value="1"/>
</dbReference>
<dbReference type="PRINTS" id="PR02091">
    <property type="entry name" value="HAUSAUGMINL5"/>
</dbReference>
<dbReference type="GO" id="GO:0070652">
    <property type="term" value="C:HAUS complex"/>
    <property type="evidence" value="ECO:0007669"/>
    <property type="project" value="InterPro"/>
</dbReference>
<protein>
    <recommendedName>
        <fullName evidence="3">HAUS augmin-like complex subunit 5</fullName>
    </recommendedName>
</protein>
<reference evidence="2" key="1">
    <citation type="journal article" date="2006" name="Science">
        <title>Ancient noncoding elements conserved in the human genome.</title>
        <authorList>
            <person name="Venkatesh B."/>
            <person name="Kirkness E.F."/>
            <person name="Loh Y.H."/>
            <person name="Halpern A.L."/>
            <person name="Lee A.P."/>
            <person name="Johnson J."/>
            <person name="Dandona N."/>
            <person name="Viswanathan L.D."/>
            <person name="Tay A."/>
            <person name="Venter J.C."/>
            <person name="Strausberg R.L."/>
            <person name="Brenner S."/>
        </authorList>
    </citation>
    <scope>NUCLEOTIDE SEQUENCE [LARGE SCALE GENOMIC DNA]</scope>
</reference>
<dbReference type="AlphaFoldDB" id="A0A4W3H2U8"/>
<dbReference type="GO" id="GO:0005813">
    <property type="term" value="C:centrosome"/>
    <property type="evidence" value="ECO:0007669"/>
    <property type="project" value="TreeGrafter"/>
</dbReference>
<dbReference type="STRING" id="7868.ENSCMIP00000009487"/>
<evidence type="ECO:0008006" key="3">
    <source>
        <dbReference type="Google" id="ProtNLM"/>
    </source>
</evidence>
<evidence type="ECO:0000313" key="2">
    <source>
        <dbReference type="Proteomes" id="UP000314986"/>
    </source>
</evidence>
<accession>A0A4W3H2U8</accession>
<dbReference type="InterPro" id="IPR029131">
    <property type="entry name" value="HAUS5"/>
</dbReference>
<proteinExistence type="predicted"/>
<dbReference type="Pfam" id="PF14817">
    <property type="entry name" value="HAUS5"/>
    <property type="match status" value="1"/>
</dbReference>
<dbReference type="Ensembl" id="ENSCMIT00000009745.1">
    <property type="protein sequence ID" value="ENSCMIP00000009487.1"/>
    <property type="gene ID" value="ENSCMIG00000005033.1"/>
</dbReference>
<reference evidence="1" key="5">
    <citation type="submission" date="2025-09" db="UniProtKB">
        <authorList>
            <consortium name="Ensembl"/>
        </authorList>
    </citation>
    <scope>IDENTIFICATION</scope>
</reference>
<dbReference type="InterPro" id="IPR026215">
    <property type="entry name" value="HAUS5_metazoa"/>
</dbReference>
<sequence length="293" mass="33125">MGRKDVAMELKRWAVEKMGFPPDQLPSDAAFASLCGGQCADIWKYVVHHVDTVQNVKTIRGNLSWYPFHIVLLLMFMIDNIQSQQPATVEREKRTKLLRQAVALRAEIQKLDESLAPMQQEVVNEALAAEGQARVQEVKQRNLLLKAFQIRASQERKQLQERASEINHRLVRYRQISNKAEQDIGIGQQMDVKHKLTGPEPEVVQDLRKVCSTRLEFLQSLCLRDVGLSGGAGSCDLKGAVHQQWLNQVEGLLAAHPPNHLLDGLECLASENEWELQELASRVDVVGDLEDLR</sequence>
<dbReference type="GeneTree" id="ENSGT01140000283495"/>
<reference evidence="2" key="3">
    <citation type="journal article" date="2014" name="Nature">
        <title>Elephant shark genome provides unique insights into gnathostome evolution.</title>
        <authorList>
            <consortium name="International Elephant Shark Genome Sequencing Consortium"/>
            <person name="Venkatesh B."/>
            <person name="Lee A.P."/>
            <person name="Ravi V."/>
            <person name="Maurya A.K."/>
            <person name="Lian M.M."/>
            <person name="Swann J.B."/>
            <person name="Ohta Y."/>
            <person name="Flajnik M.F."/>
            <person name="Sutoh Y."/>
            <person name="Kasahara M."/>
            <person name="Hoon S."/>
            <person name="Gangu V."/>
            <person name="Roy S.W."/>
            <person name="Irimia M."/>
            <person name="Korzh V."/>
            <person name="Kondrychyn I."/>
            <person name="Lim Z.W."/>
            <person name="Tay B.H."/>
            <person name="Tohari S."/>
            <person name="Kong K.W."/>
            <person name="Ho S."/>
            <person name="Lorente-Galdos B."/>
            <person name="Quilez J."/>
            <person name="Marques-Bonet T."/>
            <person name="Raney B.J."/>
            <person name="Ingham P.W."/>
            <person name="Tay A."/>
            <person name="Hillier L.W."/>
            <person name="Minx P."/>
            <person name="Boehm T."/>
            <person name="Wilson R.K."/>
            <person name="Brenner S."/>
            <person name="Warren W.C."/>
        </authorList>
    </citation>
    <scope>NUCLEOTIDE SEQUENCE [LARGE SCALE GENOMIC DNA]</scope>
</reference>
<name>A0A4W3H2U8_CALMI</name>
<reference evidence="1" key="4">
    <citation type="submission" date="2025-08" db="UniProtKB">
        <authorList>
            <consortium name="Ensembl"/>
        </authorList>
    </citation>
    <scope>IDENTIFICATION</scope>
</reference>
<organism evidence="1 2">
    <name type="scientific">Callorhinchus milii</name>
    <name type="common">Ghost shark</name>
    <dbReference type="NCBI Taxonomy" id="7868"/>
    <lineage>
        <taxon>Eukaryota</taxon>
        <taxon>Metazoa</taxon>
        <taxon>Chordata</taxon>
        <taxon>Craniata</taxon>
        <taxon>Vertebrata</taxon>
        <taxon>Chondrichthyes</taxon>
        <taxon>Holocephali</taxon>
        <taxon>Chimaeriformes</taxon>
        <taxon>Callorhinchidae</taxon>
        <taxon>Callorhinchus</taxon>
    </lineage>
</organism>
<evidence type="ECO:0000313" key="1">
    <source>
        <dbReference type="Ensembl" id="ENSCMIP00000009487.1"/>
    </source>
</evidence>
<dbReference type="Proteomes" id="UP000314986">
    <property type="component" value="Unassembled WGS sequence"/>
</dbReference>
<keyword evidence="2" id="KW-1185">Reference proteome</keyword>
<dbReference type="OMA" id="ENTDREQ"/>
<dbReference type="GO" id="GO:0007098">
    <property type="term" value="P:centrosome cycle"/>
    <property type="evidence" value="ECO:0007669"/>
    <property type="project" value="InterPro"/>
</dbReference>